<feature type="active site" evidence="12">
    <location>
        <position position="194"/>
    </location>
</feature>
<dbReference type="SUPFAM" id="SSF53271">
    <property type="entry name" value="PRTase-like"/>
    <property type="match status" value="1"/>
</dbReference>
<name>A0A9D1KZE5_9FIRM</name>
<dbReference type="InterPro" id="IPR029099">
    <property type="entry name" value="Pribosyltran_N"/>
</dbReference>
<evidence type="ECO:0000256" key="10">
    <source>
        <dbReference type="ARBA" id="ARBA00054914"/>
    </source>
</evidence>
<dbReference type="Gene3D" id="3.40.50.2020">
    <property type="match status" value="2"/>
</dbReference>
<evidence type="ECO:0000256" key="3">
    <source>
        <dbReference type="ARBA" id="ARBA00022723"/>
    </source>
</evidence>
<comment type="catalytic activity">
    <reaction evidence="9 12">
        <text>D-ribose 5-phosphate + ATP = 5-phospho-alpha-D-ribose 1-diphosphate + AMP + H(+)</text>
        <dbReference type="Rhea" id="RHEA:15609"/>
        <dbReference type="ChEBI" id="CHEBI:15378"/>
        <dbReference type="ChEBI" id="CHEBI:30616"/>
        <dbReference type="ChEBI" id="CHEBI:58017"/>
        <dbReference type="ChEBI" id="CHEBI:78346"/>
        <dbReference type="ChEBI" id="CHEBI:456215"/>
        <dbReference type="EC" id="2.7.6.1"/>
    </reaction>
</comment>
<keyword evidence="7 12" id="KW-0067">ATP-binding</keyword>
<keyword evidence="8 12" id="KW-0460">Magnesium</keyword>
<keyword evidence="5 12" id="KW-0547">Nucleotide-binding</keyword>
<dbReference type="GO" id="GO:0002189">
    <property type="term" value="C:ribose phosphate diphosphokinase complex"/>
    <property type="evidence" value="ECO:0007669"/>
    <property type="project" value="TreeGrafter"/>
</dbReference>
<dbReference type="InterPro" id="IPR000836">
    <property type="entry name" value="PRTase_dom"/>
</dbReference>
<dbReference type="GO" id="GO:0006015">
    <property type="term" value="P:5-phosphoribose 1-diphosphate biosynthetic process"/>
    <property type="evidence" value="ECO:0007669"/>
    <property type="project" value="UniProtKB-UniRule"/>
</dbReference>
<sequence length="316" mass="34254">MSGSALKIFTGNANPALATEIANYLQIKLGSAKVSRFKDGEVRLEIGESVRGNDVFIIQSTCTPVNESLMELLIMVDAMKRASASSVTAVIPYYGYARQERKQKARDPISAKLVANLLTAAGADRMVAVDLHTNAIQGFFDIPVDHLPAVPILAEYYKRKNIDNLVVASPDIGGVTRARNLAERLNCSLAIIDKRRPEPNKSEVMGVIGDVSGKNVIMVDDMIDTAGTISQGANFLRDQAGANEVYACCTHAIFTPPALERINASALKEVLTTNTIPLRPEICGESNKIQTVSIAPLLSETILRIHENMSVSRLFD</sequence>
<feature type="binding site" evidence="12">
    <location>
        <begin position="224"/>
        <end position="228"/>
    </location>
    <ligand>
        <name>D-ribose 5-phosphate</name>
        <dbReference type="ChEBI" id="CHEBI:78346"/>
    </ligand>
</feature>
<dbReference type="GO" id="GO:0005737">
    <property type="term" value="C:cytoplasm"/>
    <property type="evidence" value="ECO:0007669"/>
    <property type="project" value="UniProtKB-SubCell"/>
</dbReference>
<feature type="binding site" evidence="12">
    <location>
        <position position="171"/>
    </location>
    <ligand>
        <name>Mg(2+)</name>
        <dbReference type="ChEBI" id="CHEBI:18420"/>
    </ligand>
</feature>
<comment type="pathway">
    <text evidence="1 12">Metabolic intermediate biosynthesis; 5-phospho-alpha-D-ribose 1-diphosphate biosynthesis; 5-phospho-alpha-D-ribose 1-diphosphate from D-ribose 5-phosphate (route I): step 1/1.</text>
</comment>
<evidence type="ECO:0000256" key="5">
    <source>
        <dbReference type="ARBA" id="ARBA00022741"/>
    </source>
</evidence>
<dbReference type="InterPro" id="IPR029057">
    <property type="entry name" value="PRTase-like"/>
</dbReference>
<dbReference type="EMBL" id="DVMH01000022">
    <property type="protein sequence ID" value="HIU10500.1"/>
    <property type="molecule type" value="Genomic_DNA"/>
</dbReference>
<dbReference type="GO" id="GO:0005524">
    <property type="term" value="F:ATP binding"/>
    <property type="evidence" value="ECO:0007669"/>
    <property type="project" value="UniProtKB-KW"/>
</dbReference>
<dbReference type="NCBIfam" id="TIGR01251">
    <property type="entry name" value="ribP_PPkin"/>
    <property type="match status" value="1"/>
</dbReference>
<dbReference type="AlphaFoldDB" id="A0A9D1KZE5"/>
<gene>
    <name evidence="12" type="primary">prs</name>
    <name evidence="14" type="ORF">IAB00_04540</name>
</gene>
<evidence type="ECO:0000256" key="8">
    <source>
        <dbReference type="ARBA" id="ARBA00022842"/>
    </source>
</evidence>
<dbReference type="NCBIfam" id="NF002320">
    <property type="entry name" value="PRK01259.1"/>
    <property type="match status" value="1"/>
</dbReference>
<comment type="similarity">
    <text evidence="11 12">Belongs to the ribose-phosphate pyrophosphokinase family. Class I subfamily.</text>
</comment>
<feature type="binding site" evidence="12">
    <location>
        <position position="196"/>
    </location>
    <ligand>
        <name>D-ribose 5-phosphate</name>
        <dbReference type="ChEBI" id="CHEBI:78346"/>
    </ligand>
</feature>
<comment type="subcellular location">
    <subcellularLocation>
        <location evidence="12">Cytoplasm</location>
    </subcellularLocation>
</comment>
<organism evidence="14 15">
    <name type="scientific">Candidatus Avidehalobacter gallistercoris</name>
    <dbReference type="NCBI Taxonomy" id="2840694"/>
    <lineage>
        <taxon>Bacteria</taxon>
        <taxon>Bacillati</taxon>
        <taxon>Bacillota</taxon>
        <taxon>Clostridia</taxon>
        <taxon>Eubacteriales</taxon>
        <taxon>Peptococcaceae</taxon>
        <taxon>Peptococcaceae incertae sedis</taxon>
        <taxon>Candidatus Avidehalobacter</taxon>
    </lineage>
</organism>
<evidence type="ECO:0000256" key="11">
    <source>
        <dbReference type="ARBA" id="ARBA00061444"/>
    </source>
</evidence>
<keyword evidence="4 12" id="KW-0545">Nucleotide biosynthesis</keyword>
<dbReference type="HAMAP" id="MF_00583_B">
    <property type="entry name" value="RibP_PPkinase_B"/>
    <property type="match status" value="1"/>
</dbReference>
<feature type="binding site" evidence="12">
    <location>
        <begin position="39"/>
        <end position="41"/>
    </location>
    <ligand>
        <name>ATP</name>
        <dbReference type="ChEBI" id="CHEBI:30616"/>
    </ligand>
</feature>
<dbReference type="FunFam" id="3.40.50.2020:FF:000001">
    <property type="entry name" value="Ribose-phosphate pyrophosphokinase"/>
    <property type="match status" value="1"/>
</dbReference>
<proteinExistence type="inferred from homology"/>
<dbReference type="SMART" id="SM01400">
    <property type="entry name" value="Pribosyltran_N"/>
    <property type="match status" value="1"/>
</dbReference>
<keyword evidence="6 12" id="KW-0418">Kinase</keyword>
<dbReference type="Pfam" id="PF13793">
    <property type="entry name" value="Pribosyltran_N"/>
    <property type="match status" value="1"/>
</dbReference>
<evidence type="ECO:0000259" key="13">
    <source>
        <dbReference type="Pfam" id="PF13793"/>
    </source>
</evidence>
<dbReference type="InterPro" id="IPR037515">
    <property type="entry name" value="Rib-P_diPkinase_bac"/>
</dbReference>
<evidence type="ECO:0000256" key="4">
    <source>
        <dbReference type="ARBA" id="ARBA00022727"/>
    </source>
</evidence>
<dbReference type="GO" id="GO:0000287">
    <property type="term" value="F:magnesium ion binding"/>
    <property type="evidence" value="ECO:0007669"/>
    <property type="project" value="UniProtKB-UniRule"/>
</dbReference>
<dbReference type="Proteomes" id="UP000824124">
    <property type="component" value="Unassembled WGS sequence"/>
</dbReference>
<evidence type="ECO:0000313" key="14">
    <source>
        <dbReference type="EMBL" id="HIU10500.1"/>
    </source>
</evidence>
<accession>A0A9D1KZE5</accession>
<feature type="binding site" evidence="12">
    <location>
        <position position="220"/>
    </location>
    <ligand>
        <name>D-ribose 5-phosphate</name>
        <dbReference type="ChEBI" id="CHEBI:78346"/>
    </ligand>
</feature>
<keyword evidence="12" id="KW-0963">Cytoplasm</keyword>
<feature type="binding site" evidence="12">
    <location>
        <position position="132"/>
    </location>
    <ligand>
        <name>Mg(2+)</name>
        <dbReference type="ChEBI" id="CHEBI:18420"/>
    </ligand>
</feature>
<dbReference type="CDD" id="cd06223">
    <property type="entry name" value="PRTases_typeI"/>
    <property type="match status" value="1"/>
</dbReference>
<evidence type="ECO:0000256" key="12">
    <source>
        <dbReference type="HAMAP-Rule" id="MF_00583"/>
    </source>
</evidence>
<keyword evidence="2 12" id="KW-0808">Transferase</keyword>
<reference evidence="14" key="1">
    <citation type="submission" date="2020-10" db="EMBL/GenBank/DDBJ databases">
        <authorList>
            <person name="Gilroy R."/>
        </authorList>
    </citation>
    <scope>NUCLEOTIDE SEQUENCE</scope>
    <source>
        <strain evidence="14">2830</strain>
    </source>
</reference>
<keyword evidence="3 12" id="KW-0479">Metal-binding</keyword>
<evidence type="ECO:0000256" key="9">
    <source>
        <dbReference type="ARBA" id="ARBA00049535"/>
    </source>
</evidence>
<comment type="subunit">
    <text evidence="12">Homohexamer.</text>
</comment>
<evidence type="ECO:0000256" key="7">
    <source>
        <dbReference type="ARBA" id="ARBA00022840"/>
    </source>
</evidence>
<feature type="binding site" evidence="12">
    <location>
        <begin position="98"/>
        <end position="99"/>
    </location>
    <ligand>
        <name>ATP</name>
        <dbReference type="ChEBI" id="CHEBI:30616"/>
    </ligand>
</feature>
<protein>
    <recommendedName>
        <fullName evidence="12">Ribose-phosphate pyrophosphokinase</fullName>
        <shortName evidence="12">RPPK</shortName>
        <ecNumber evidence="12">2.7.6.1</ecNumber>
    </recommendedName>
    <alternativeName>
        <fullName evidence="12">5-phospho-D-ribosyl alpha-1-diphosphate synthase</fullName>
    </alternativeName>
    <alternativeName>
        <fullName evidence="12">Phosphoribosyl diphosphate synthase</fullName>
    </alternativeName>
    <alternativeName>
        <fullName evidence="12">Phosphoribosyl pyrophosphate synthase</fullName>
        <shortName evidence="12">P-Rib-PP synthase</shortName>
        <shortName evidence="12">PRPP synthase</shortName>
        <shortName evidence="12">PRPPase</shortName>
    </alternativeName>
</protein>
<reference evidence="14" key="2">
    <citation type="journal article" date="2021" name="PeerJ">
        <title>Extensive microbial diversity within the chicken gut microbiome revealed by metagenomics and culture.</title>
        <authorList>
            <person name="Gilroy R."/>
            <person name="Ravi A."/>
            <person name="Getino M."/>
            <person name="Pursley I."/>
            <person name="Horton D.L."/>
            <person name="Alikhan N.F."/>
            <person name="Baker D."/>
            <person name="Gharbi K."/>
            <person name="Hall N."/>
            <person name="Watson M."/>
            <person name="Adriaenssens E.M."/>
            <person name="Foster-Nyarko E."/>
            <person name="Jarju S."/>
            <person name="Secka A."/>
            <person name="Antonio M."/>
            <person name="Oren A."/>
            <person name="Chaudhuri R.R."/>
            <person name="La Ragione R."/>
            <person name="Hildebrand F."/>
            <person name="Pallen M.J."/>
        </authorList>
    </citation>
    <scope>NUCLEOTIDE SEQUENCE</scope>
    <source>
        <strain evidence="14">2830</strain>
    </source>
</reference>
<dbReference type="GO" id="GO:0006164">
    <property type="term" value="P:purine nucleotide biosynthetic process"/>
    <property type="evidence" value="ECO:0007669"/>
    <property type="project" value="TreeGrafter"/>
</dbReference>
<comment type="caution">
    <text evidence="14">The sequence shown here is derived from an EMBL/GenBank/DDBJ whole genome shotgun (WGS) entry which is preliminary data.</text>
</comment>
<dbReference type="PANTHER" id="PTHR10210">
    <property type="entry name" value="RIBOSE-PHOSPHATE DIPHOSPHOKINASE FAMILY MEMBER"/>
    <property type="match status" value="1"/>
</dbReference>
<feature type="domain" description="Ribose-phosphate pyrophosphokinase N-terminal" evidence="13">
    <location>
        <begin position="6"/>
        <end position="122"/>
    </location>
</feature>
<comment type="function">
    <text evidence="10 12">Involved in the biosynthesis of the central metabolite phospho-alpha-D-ribosyl-1-pyrophosphate (PRPP) via the transfer of pyrophosphoryl group from ATP to 1-hydroxyl of ribose-5-phosphate (Rib-5-P).</text>
</comment>
<evidence type="ECO:0000256" key="2">
    <source>
        <dbReference type="ARBA" id="ARBA00022679"/>
    </source>
</evidence>
<evidence type="ECO:0000256" key="6">
    <source>
        <dbReference type="ARBA" id="ARBA00022777"/>
    </source>
</evidence>
<evidence type="ECO:0000313" key="15">
    <source>
        <dbReference type="Proteomes" id="UP000824124"/>
    </source>
</evidence>
<dbReference type="GO" id="GO:0004749">
    <property type="term" value="F:ribose phosphate diphosphokinase activity"/>
    <property type="evidence" value="ECO:0007669"/>
    <property type="project" value="UniProtKB-UniRule"/>
</dbReference>
<dbReference type="Pfam" id="PF14572">
    <property type="entry name" value="Pribosyl_synth"/>
    <property type="match status" value="1"/>
</dbReference>
<dbReference type="EC" id="2.7.6.1" evidence="12"/>
<evidence type="ECO:0000256" key="1">
    <source>
        <dbReference type="ARBA" id="ARBA00004996"/>
    </source>
</evidence>
<dbReference type="PANTHER" id="PTHR10210:SF41">
    <property type="entry name" value="RIBOSE-PHOSPHATE PYROPHOSPHOKINASE 1, CHLOROPLASTIC"/>
    <property type="match status" value="1"/>
</dbReference>
<dbReference type="GO" id="GO:0016301">
    <property type="term" value="F:kinase activity"/>
    <property type="evidence" value="ECO:0007669"/>
    <property type="project" value="UniProtKB-KW"/>
</dbReference>
<dbReference type="InterPro" id="IPR005946">
    <property type="entry name" value="Rib-P_diPkinase"/>
</dbReference>
<comment type="cofactor">
    <cofactor evidence="12">
        <name>Mg(2+)</name>
        <dbReference type="ChEBI" id="CHEBI:18420"/>
    </cofactor>
    <text evidence="12">Binds 2 Mg(2+) ions per subunit.</text>
</comment>